<dbReference type="InterPro" id="IPR023296">
    <property type="entry name" value="Glyco_hydro_beta-prop_sf"/>
</dbReference>
<evidence type="ECO:0000256" key="1">
    <source>
        <dbReference type="ARBA" id="ARBA00022676"/>
    </source>
</evidence>
<gene>
    <name evidence="4" type="ORF">TRICI_000053</name>
</gene>
<organism evidence="4 5">
    <name type="scientific">Trichomonascus ciferrii</name>
    <dbReference type="NCBI Taxonomy" id="44093"/>
    <lineage>
        <taxon>Eukaryota</taxon>
        <taxon>Fungi</taxon>
        <taxon>Dikarya</taxon>
        <taxon>Ascomycota</taxon>
        <taxon>Saccharomycotina</taxon>
        <taxon>Dipodascomycetes</taxon>
        <taxon>Dipodascales</taxon>
        <taxon>Trichomonascaceae</taxon>
        <taxon>Trichomonascus</taxon>
        <taxon>Trichomonascus ciferrii complex</taxon>
    </lineage>
</organism>
<dbReference type="InterPro" id="IPR007184">
    <property type="entry name" value="Mannoside_phosphorylase"/>
</dbReference>
<accession>A0A642VEC8</accession>
<protein>
    <recommendedName>
        <fullName evidence="6">Glycosyl hydrolase family 32 N-terminal domain-containing protein</fullName>
    </recommendedName>
</protein>
<keyword evidence="3" id="KW-0732">Signal</keyword>
<evidence type="ECO:0000256" key="2">
    <source>
        <dbReference type="ARBA" id="ARBA00022679"/>
    </source>
</evidence>
<keyword evidence="5" id="KW-1185">Reference proteome</keyword>
<dbReference type="Pfam" id="PF04041">
    <property type="entry name" value="Glyco_hydro_130"/>
    <property type="match status" value="1"/>
</dbReference>
<evidence type="ECO:0000256" key="3">
    <source>
        <dbReference type="SAM" id="SignalP"/>
    </source>
</evidence>
<comment type="caution">
    <text evidence="4">The sequence shown here is derived from an EMBL/GenBank/DDBJ whole genome shotgun (WGS) entry which is preliminary data.</text>
</comment>
<dbReference type="Gene3D" id="2.115.10.20">
    <property type="entry name" value="Glycosyl hydrolase domain, family 43"/>
    <property type="match status" value="1"/>
</dbReference>
<dbReference type="OrthoDB" id="21615at2759"/>
<name>A0A642VEC8_9ASCO</name>
<keyword evidence="1" id="KW-0328">Glycosyltransferase</keyword>
<feature type="signal peptide" evidence="3">
    <location>
        <begin position="1"/>
        <end position="19"/>
    </location>
</feature>
<evidence type="ECO:0008006" key="6">
    <source>
        <dbReference type="Google" id="ProtNLM"/>
    </source>
</evidence>
<reference evidence="4" key="1">
    <citation type="journal article" date="2019" name="G3 (Bethesda)">
        <title>Genome Assemblies of Two Rare Opportunistic Yeast Pathogens: Diutina rugosa (syn. Candida rugosa) and Trichomonascus ciferrii (syn. Candida ciferrii).</title>
        <authorList>
            <person name="Mixao V."/>
            <person name="Saus E."/>
            <person name="Hansen A.P."/>
            <person name="Lass-Florl C."/>
            <person name="Gabaldon T."/>
        </authorList>
    </citation>
    <scope>NUCLEOTIDE SEQUENCE</scope>
    <source>
        <strain evidence="4">CBS 4856</strain>
    </source>
</reference>
<dbReference type="CDD" id="cd18610">
    <property type="entry name" value="GH130_BT3780-like"/>
    <property type="match status" value="1"/>
</dbReference>
<evidence type="ECO:0000313" key="4">
    <source>
        <dbReference type="EMBL" id="KAA8917745.1"/>
    </source>
</evidence>
<dbReference type="AlphaFoldDB" id="A0A642VEC8"/>
<evidence type="ECO:0000313" key="5">
    <source>
        <dbReference type="Proteomes" id="UP000761534"/>
    </source>
</evidence>
<dbReference type="GO" id="GO:0016757">
    <property type="term" value="F:glycosyltransferase activity"/>
    <property type="evidence" value="ECO:0007669"/>
    <property type="project" value="UniProtKB-KW"/>
</dbReference>
<dbReference type="VEuPathDB" id="FungiDB:TRICI_000053"/>
<dbReference type="PANTHER" id="PTHR34106:SF5">
    <property type="entry name" value="GLYCOSIDASE"/>
    <property type="match status" value="1"/>
</dbReference>
<keyword evidence="2" id="KW-0808">Transferase</keyword>
<proteinExistence type="predicted"/>
<dbReference type="SUPFAM" id="SSF75005">
    <property type="entry name" value="Arabinanase/levansucrase/invertase"/>
    <property type="match status" value="1"/>
</dbReference>
<dbReference type="EMBL" id="SWFS01000011">
    <property type="protein sequence ID" value="KAA8917745.1"/>
    <property type="molecule type" value="Genomic_DNA"/>
</dbReference>
<feature type="chain" id="PRO_5025059971" description="Glycosyl hydrolase family 32 N-terminal domain-containing protein" evidence="3">
    <location>
        <begin position="20"/>
        <end position="363"/>
    </location>
</feature>
<dbReference type="Proteomes" id="UP000761534">
    <property type="component" value="Unassembled WGS sequence"/>
</dbReference>
<sequence length="363" mass="40513">MKSLSRLAIAGLFGGLTLGAGVAGDVKTSEEAPRIDADTKEGVNGYKMPNFPIGPFKKYEGNPIMSPDKDHKFEEAHLYNPTAIVLDEKVFLLYRAQNNDLESSIGLAWSEDGYHFTRLNRPIIHATEPWEKAGGTEDPRIIRKDGKFYVTYTGYDNTTARLCLATSDDLLDWKKYEPIVPNHYEMFRDENSVPGVRLNSSKSGAIIPEKDKNGSYNMIFGDSYLHVAKSKDLIHWETNPADPPWASGVYLWENMLIESGPAPIKANAPGNKYIFIYNAATLGNGKYTKNQYSTGQMLIDYDNFDNGPLARLETPILEVTEDNERNGLVDNVVFSEGLVQFKNKWFLYFGQGDSDLGVATAPV</sequence>
<dbReference type="PANTHER" id="PTHR34106">
    <property type="entry name" value="GLYCOSIDASE"/>
    <property type="match status" value="1"/>
</dbReference>